<comment type="caution">
    <text evidence="1">The sequence shown here is derived from an EMBL/GenBank/DDBJ whole genome shotgun (WGS) entry which is preliminary data.</text>
</comment>
<dbReference type="RefSeq" id="WP_237683303.1">
    <property type="nucleotide sequence ID" value="NZ_JACCHL010000001.1"/>
</dbReference>
<accession>A0A7Z0BI52</accession>
<dbReference type="AlphaFoldDB" id="A0A7Z0BI52"/>
<evidence type="ECO:0000313" key="2">
    <source>
        <dbReference type="Proteomes" id="UP000584931"/>
    </source>
</evidence>
<sequence>MRHRFPCRSTDRRQASLPYAAPVLRAPCPEGKDHCLLLPPLLLPVGGDELFLDHTRRFAAAAAGTAADVDLYGGTPHAFHATVLVEDPPPTGRTFLARLGERTDRLG</sequence>
<proteinExistence type="predicted"/>
<name>A0A7Z0BI52_9ACTN</name>
<dbReference type="Proteomes" id="UP000584931">
    <property type="component" value="Unassembled WGS sequence"/>
</dbReference>
<organism evidence="1 2">
    <name type="scientific">Nocardiopsis sinuspersici</name>
    <dbReference type="NCBI Taxonomy" id="501010"/>
    <lineage>
        <taxon>Bacteria</taxon>
        <taxon>Bacillati</taxon>
        <taxon>Actinomycetota</taxon>
        <taxon>Actinomycetes</taxon>
        <taxon>Streptosporangiales</taxon>
        <taxon>Nocardiopsidaceae</taxon>
        <taxon>Nocardiopsis</taxon>
    </lineage>
</organism>
<gene>
    <name evidence="1" type="ORF">HNR06_000259</name>
</gene>
<dbReference type="InterPro" id="IPR029058">
    <property type="entry name" value="AB_hydrolase_fold"/>
</dbReference>
<dbReference type="EMBL" id="JACCHL010000001">
    <property type="protein sequence ID" value="NYH50670.1"/>
    <property type="molecule type" value="Genomic_DNA"/>
</dbReference>
<protein>
    <submittedName>
        <fullName evidence="1">Acetyl esterase/lipase</fullName>
    </submittedName>
</protein>
<reference evidence="1 2" key="1">
    <citation type="submission" date="2020-07" db="EMBL/GenBank/DDBJ databases">
        <title>Sequencing the genomes of 1000 actinobacteria strains.</title>
        <authorList>
            <person name="Klenk H.-P."/>
        </authorList>
    </citation>
    <scope>NUCLEOTIDE SEQUENCE [LARGE SCALE GENOMIC DNA]</scope>
    <source>
        <strain evidence="1 2">DSM 45278</strain>
    </source>
</reference>
<dbReference type="Gene3D" id="3.40.50.1820">
    <property type="entry name" value="alpha/beta hydrolase"/>
    <property type="match status" value="1"/>
</dbReference>
<evidence type="ECO:0000313" key="1">
    <source>
        <dbReference type="EMBL" id="NYH50670.1"/>
    </source>
</evidence>
<dbReference type="SUPFAM" id="SSF53474">
    <property type="entry name" value="alpha/beta-Hydrolases"/>
    <property type="match status" value="1"/>
</dbReference>